<dbReference type="Proteomes" id="UP000239872">
    <property type="component" value="Unassembled WGS sequence"/>
</dbReference>
<dbReference type="AlphaFoldDB" id="A0A2S7SY82"/>
<dbReference type="RefSeq" id="WP_105038425.1">
    <property type="nucleotide sequence ID" value="NZ_PPSL01000002.1"/>
</dbReference>
<reference evidence="1 2" key="1">
    <citation type="submission" date="2018-01" db="EMBL/GenBank/DDBJ databases">
        <title>A novel member of the phylum Bacteroidetes isolated from glacier ice.</title>
        <authorList>
            <person name="Liu Q."/>
            <person name="Xin Y.-H."/>
        </authorList>
    </citation>
    <scope>NUCLEOTIDE SEQUENCE [LARGE SCALE GENOMIC DNA]</scope>
    <source>
        <strain evidence="1 2">RB1R16</strain>
    </source>
</reference>
<dbReference type="SUPFAM" id="SSF141571">
    <property type="entry name" value="Pentapeptide repeat-like"/>
    <property type="match status" value="1"/>
</dbReference>
<proteinExistence type="predicted"/>
<protein>
    <recommendedName>
        <fullName evidence="3">MCBG-like protein</fullName>
    </recommendedName>
</protein>
<dbReference type="Gene3D" id="2.160.20.80">
    <property type="entry name" value="E3 ubiquitin-protein ligase SopA"/>
    <property type="match status" value="1"/>
</dbReference>
<evidence type="ECO:0000313" key="1">
    <source>
        <dbReference type="EMBL" id="PQJ11545.1"/>
    </source>
</evidence>
<name>A0A2S7SY82_9BACT</name>
<dbReference type="EMBL" id="PPSL01000002">
    <property type="protein sequence ID" value="PQJ11545.1"/>
    <property type="molecule type" value="Genomic_DNA"/>
</dbReference>
<evidence type="ECO:0000313" key="2">
    <source>
        <dbReference type="Proteomes" id="UP000239872"/>
    </source>
</evidence>
<gene>
    <name evidence="1" type="ORF">CJD36_007020</name>
</gene>
<dbReference type="InterPro" id="IPR052949">
    <property type="entry name" value="PA_immunity-related"/>
</dbReference>
<dbReference type="PANTHER" id="PTHR42999:SF1">
    <property type="entry name" value="PENTAPEPTIDE REPEAT-CONTAINING PROTEIN"/>
    <property type="match status" value="1"/>
</dbReference>
<evidence type="ECO:0008006" key="3">
    <source>
        <dbReference type="Google" id="ProtNLM"/>
    </source>
</evidence>
<comment type="caution">
    <text evidence="1">The sequence shown here is derived from an EMBL/GenBank/DDBJ whole genome shotgun (WGS) entry which is preliminary data.</text>
</comment>
<dbReference type="InterPro" id="IPR001646">
    <property type="entry name" value="5peptide_repeat"/>
</dbReference>
<organism evidence="1 2">
    <name type="scientific">Flavipsychrobacter stenotrophus</name>
    <dbReference type="NCBI Taxonomy" id="2077091"/>
    <lineage>
        <taxon>Bacteria</taxon>
        <taxon>Pseudomonadati</taxon>
        <taxon>Bacteroidota</taxon>
        <taxon>Chitinophagia</taxon>
        <taxon>Chitinophagales</taxon>
        <taxon>Chitinophagaceae</taxon>
        <taxon>Flavipsychrobacter</taxon>
    </lineage>
</organism>
<keyword evidence="2" id="KW-1185">Reference proteome</keyword>
<accession>A0A2S7SY82</accession>
<dbReference type="Pfam" id="PF00805">
    <property type="entry name" value="Pentapeptide"/>
    <property type="match status" value="1"/>
</dbReference>
<dbReference type="OrthoDB" id="67652at2"/>
<dbReference type="PANTHER" id="PTHR42999">
    <property type="entry name" value="ANTIBIOTIC RESISTANCE PROTEIN MCBG"/>
    <property type="match status" value="1"/>
</dbReference>
<dbReference type="Pfam" id="PF13599">
    <property type="entry name" value="Pentapeptide_4"/>
    <property type="match status" value="1"/>
</dbReference>
<sequence>MNNYIEGATIENTDFTEQSLAGNEYTNCEFINCNFTNCDLKNTDLIECTFKGCNFSQAILNNTGIKGVQFTSCKLIGINFQVCSDFLFSIQFADCQLDYASFFQKKMKKTLFSCCSIKEADFEETDLTEAVFTNCDLLHTSFNKTILEKADLRTAYNYSLDPELNRIKKAKFSHHGISGLLSKYDIVID</sequence>